<organism evidence="1 2">
    <name type="scientific">Streptomyces cupreus</name>
    <dbReference type="NCBI Taxonomy" id="2759956"/>
    <lineage>
        <taxon>Bacteria</taxon>
        <taxon>Bacillati</taxon>
        <taxon>Actinomycetota</taxon>
        <taxon>Actinomycetes</taxon>
        <taxon>Kitasatosporales</taxon>
        <taxon>Streptomycetaceae</taxon>
        <taxon>Streptomyces</taxon>
    </lineage>
</organism>
<protein>
    <submittedName>
        <fullName evidence="1">Uncharacterized protein</fullName>
    </submittedName>
</protein>
<evidence type="ECO:0000313" key="2">
    <source>
        <dbReference type="Proteomes" id="UP000584670"/>
    </source>
</evidence>
<gene>
    <name evidence="1" type="ORF">H4N64_11565</name>
</gene>
<dbReference type="Proteomes" id="UP000584670">
    <property type="component" value="Unassembled WGS sequence"/>
</dbReference>
<dbReference type="RefSeq" id="WP_186282132.1">
    <property type="nucleotide sequence ID" value="NZ_JACMSF010000009.1"/>
</dbReference>
<dbReference type="AlphaFoldDB" id="A0A7X1J2W7"/>
<accession>A0A7X1J2W7</accession>
<proteinExistence type="predicted"/>
<evidence type="ECO:0000313" key="1">
    <source>
        <dbReference type="EMBL" id="MBC2902237.1"/>
    </source>
</evidence>
<dbReference type="Gene3D" id="3.40.50.720">
    <property type="entry name" value="NAD(P)-binding Rossmann-like Domain"/>
    <property type="match status" value="1"/>
</dbReference>
<sequence>MHTLDLTPAQVREQLLASGMPEVYAEGVIAGCAYVRRGRNDVITGDVEEVLGRRARTYREWAQDHKGAFA</sequence>
<dbReference type="EMBL" id="JACMSF010000009">
    <property type="protein sequence ID" value="MBC2902237.1"/>
    <property type="molecule type" value="Genomic_DNA"/>
</dbReference>
<reference evidence="1 2" key="1">
    <citation type="submission" date="2020-08" db="EMBL/GenBank/DDBJ databases">
        <title>Streptomyces sp. PSKA01 genome sequencing and assembly.</title>
        <authorList>
            <person name="Mandal S."/>
            <person name="Maiti P.K."/>
            <person name="Das P."/>
        </authorList>
    </citation>
    <scope>NUCLEOTIDE SEQUENCE [LARGE SCALE GENOMIC DNA]</scope>
    <source>
        <strain evidence="1 2">PSKA01</strain>
    </source>
</reference>
<name>A0A7X1J2W7_9ACTN</name>
<keyword evidence="2" id="KW-1185">Reference proteome</keyword>
<comment type="caution">
    <text evidence="1">The sequence shown here is derived from an EMBL/GenBank/DDBJ whole genome shotgun (WGS) entry which is preliminary data.</text>
</comment>